<organism evidence="3 4">
    <name type="scientific">Desulfococcus multivorans DSM 2059</name>
    <dbReference type="NCBI Taxonomy" id="1121405"/>
    <lineage>
        <taxon>Bacteria</taxon>
        <taxon>Pseudomonadati</taxon>
        <taxon>Thermodesulfobacteriota</taxon>
        <taxon>Desulfobacteria</taxon>
        <taxon>Desulfobacterales</taxon>
        <taxon>Desulfococcaceae</taxon>
        <taxon>Desulfococcus</taxon>
    </lineage>
</organism>
<evidence type="ECO:0000313" key="3">
    <source>
        <dbReference type="EMBL" id="EPR36004.1"/>
    </source>
</evidence>
<dbReference type="AlphaFoldDB" id="S7UPP2"/>
<dbReference type="RefSeq" id="WP_020877820.1">
    <property type="nucleotide sequence ID" value="NZ_ATHJ01000105.1"/>
</dbReference>
<keyword evidence="2 3" id="KW-0808">Transferase</keyword>
<gene>
    <name evidence="3" type="ORF">dsmv_0709</name>
</gene>
<sequence>MNTRKVDLLGCRIDALTMDETIRLVEEIIREGRPRQHVVVNALKFTLMRKDPDLRRIVNSCDVVNVDGMPVVWASRILGTPVPDRVAGIDLFQRLVEISAMKGYRPYFLGAREEVVQRTTAVFREKYPRLDIAGFRNGYFSEDEAADVADEIRASRADMLFVAVSSPKKEKFLNRWMPRMGVPFCMGVGGSFDVVSGLTQRAPLWMQRSGLEWVYRIVEEPRRMWLRYAKSNPVFIWMVWEAYRRRRKNRR</sequence>
<dbReference type="GO" id="GO:0016758">
    <property type="term" value="F:hexosyltransferase activity"/>
    <property type="evidence" value="ECO:0007669"/>
    <property type="project" value="TreeGrafter"/>
</dbReference>
<keyword evidence="1" id="KW-0328">Glycosyltransferase</keyword>
<evidence type="ECO:0000256" key="1">
    <source>
        <dbReference type="ARBA" id="ARBA00022676"/>
    </source>
</evidence>
<reference evidence="3 4" key="1">
    <citation type="journal article" date="2013" name="Genome Announc.">
        <title>Draft genome sequences for three mercury-methylating, sulfate-reducing bacteria.</title>
        <authorList>
            <person name="Brown S.D."/>
            <person name="Hurt R.A.Jr."/>
            <person name="Gilmour C.C."/>
            <person name="Elias D.A."/>
        </authorList>
    </citation>
    <scope>NUCLEOTIDE SEQUENCE [LARGE SCALE GENOMIC DNA]</scope>
    <source>
        <strain evidence="3 4">DSM 2059</strain>
    </source>
</reference>
<protein>
    <submittedName>
        <fullName evidence="3">Glycosyl transferase, WecB/TagA/CpsF family</fullName>
    </submittedName>
</protein>
<dbReference type="InterPro" id="IPR004629">
    <property type="entry name" value="WecG_TagA_CpsF"/>
</dbReference>
<dbReference type="Pfam" id="PF03808">
    <property type="entry name" value="Glyco_tran_WecG"/>
    <property type="match status" value="1"/>
</dbReference>
<dbReference type="EMBL" id="ATHJ01000105">
    <property type="protein sequence ID" value="EPR36004.1"/>
    <property type="molecule type" value="Genomic_DNA"/>
</dbReference>
<dbReference type="eggNOG" id="COG1922">
    <property type="taxonomic scope" value="Bacteria"/>
</dbReference>
<dbReference type="NCBIfam" id="TIGR00696">
    <property type="entry name" value="wecG_tagA_cpsF"/>
    <property type="match status" value="1"/>
</dbReference>
<dbReference type="PATRIC" id="fig|1121405.3.peg.3437"/>
<accession>S7UPP2</accession>
<keyword evidence="4" id="KW-1185">Reference proteome</keyword>
<evidence type="ECO:0000313" key="4">
    <source>
        <dbReference type="Proteomes" id="UP000014977"/>
    </source>
</evidence>
<dbReference type="STRING" id="897.B2D07_16205"/>
<dbReference type="PANTHER" id="PTHR34136">
    <property type="match status" value="1"/>
</dbReference>
<dbReference type="OrthoDB" id="9808602at2"/>
<name>S7UPP2_DESML</name>
<evidence type="ECO:0000256" key="2">
    <source>
        <dbReference type="ARBA" id="ARBA00022679"/>
    </source>
</evidence>
<dbReference type="CDD" id="cd06533">
    <property type="entry name" value="Glyco_transf_WecG_TagA"/>
    <property type="match status" value="1"/>
</dbReference>
<proteinExistence type="predicted"/>
<comment type="caution">
    <text evidence="3">The sequence shown here is derived from an EMBL/GenBank/DDBJ whole genome shotgun (WGS) entry which is preliminary data.</text>
</comment>
<dbReference type="Proteomes" id="UP000014977">
    <property type="component" value="Unassembled WGS sequence"/>
</dbReference>
<dbReference type="PANTHER" id="PTHR34136:SF1">
    <property type="entry name" value="UDP-N-ACETYL-D-MANNOSAMINURONIC ACID TRANSFERASE"/>
    <property type="match status" value="1"/>
</dbReference>